<dbReference type="GO" id="GO:0004812">
    <property type="term" value="F:aminoacyl-tRNA ligase activity"/>
    <property type="evidence" value="ECO:0007669"/>
    <property type="project" value="UniProtKB-KW"/>
</dbReference>
<dbReference type="InterPro" id="IPR007214">
    <property type="entry name" value="YbaK/aa-tRNA-synth-assoc-dom"/>
</dbReference>
<keyword evidence="3" id="KW-0436">Ligase</keyword>
<gene>
    <name evidence="3" type="ORF">FIV46_13095</name>
</gene>
<dbReference type="InterPro" id="IPR040285">
    <property type="entry name" value="ProX/PRXD1"/>
</dbReference>
<sequence length="174" mass="19672">MSNQAEEKLFKCFEELGIETRTVRHAPVFSVEDSQALCSNIEGGHCKSLFLKDKKGRLLLVVLLEDRRLDIKALQKSDKLSVGRLSFGSAELMQEVLGVTPGSVTPFSLVNLPDRYREDGFTLILDKAMMDHELLNYHPLHNEATTTIRRADLLKFVRHFGIEPIIMDFDAAVL</sequence>
<dbReference type="InterPro" id="IPR036754">
    <property type="entry name" value="YbaK/aa-tRNA-synt-asso_dom_sf"/>
</dbReference>
<comment type="similarity">
    <text evidence="1">Belongs to the PRORSD1 family.</text>
</comment>
<dbReference type="RefSeq" id="WP_139941378.1">
    <property type="nucleotide sequence ID" value="NZ_JBHSYP010000002.1"/>
</dbReference>
<dbReference type="SUPFAM" id="SSF55826">
    <property type="entry name" value="YbaK/ProRS associated domain"/>
    <property type="match status" value="1"/>
</dbReference>
<dbReference type="FunFam" id="3.90.960.10:FF:000005">
    <property type="entry name" value="Putative prolyl-tRNA synthetase"/>
    <property type="match status" value="1"/>
</dbReference>
<accession>A0A501PFC8</accession>
<dbReference type="GO" id="GO:0002161">
    <property type="term" value="F:aminoacyl-tRNA deacylase activity"/>
    <property type="evidence" value="ECO:0007669"/>
    <property type="project" value="InterPro"/>
</dbReference>
<feature type="domain" description="YbaK/aminoacyl-tRNA synthetase-associated" evidence="2">
    <location>
        <begin position="25"/>
        <end position="156"/>
    </location>
</feature>
<evidence type="ECO:0000313" key="4">
    <source>
        <dbReference type="Proteomes" id="UP000319148"/>
    </source>
</evidence>
<dbReference type="Gene3D" id="3.90.960.10">
    <property type="entry name" value="YbaK/aminoacyl-tRNA synthetase-associated domain"/>
    <property type="match status" value="1"/>
</dbReference>
<dbReference type="EMBL" id="VFIY01000015">
    <property type="protein sequence ID" value="TPD59159.1"/>
    <property type="molecule type" value="Genomic_DNA"/>
</dbReference>
<reference evidence="4" key="1">
    <citation type="submission" date="2019-06" db="EMBL/GenBank/DDBJ databases">
        <title>The complete genome of Emcibacter congregatus ZYLT.</title>
        <authorList>
            <person name="Zhao Z."/>
        </authorList>
    </citation>
    <scope>NUCLEOTIDE SEQUENCE [LARGE SCALE GENOMIC DNA]</scope>
    <source>
        <strain evidence="4">MCCC 1A06723</strain>
    </source>
</reference>
<keyword evidence="4" id="KW-1185">Reference proteome</keyword>
<dbReference type="OrthoDB" id="5145315at2"/>
<name>A0A501PFC8_9PROT</name>
<evidence type="ECO:0000259" key="2">
    <source>
        <dbReference type="Pfam" id="PF04073"/>
    </source>
</evidence>
<evidence type="ECO:0000313" key="3">
    <source>
        <dbReference type="EMBL" id="TPD59159.1"/>
    </source>
</evidence>
<dbReference type="CDD" id="cd04335">
    <property type="entry name" value="PrdX_deacylase"/>
    <property type="match status" value="1"/>
</dbReference>
<comment type="caution">
    <text evidence="3">The sequence shown here is derived from an EMBL/GenBank/DDBJ whole genome shotgun (WGS) entry which is preliminary data.</text>
</comment>
<dbReference type="Proteomes" id="UP000319148">
    <property type="component" value="Unassembled WGS sequence"/>
</dbReference>
<dbReference type="PANTHER" id="PTHR31423:SF3">
    <property type="entry name" value="PROLYL-TRNA SYNTHETASE ASSOCIATED DOMAIN-CONTAINING PROTEIN 1-RELATED"/>
    <property type="match status" value="1"/>
</dbReference>
<dbReference type="PANTHER" id="PTHR31423">
    <property type="entry name" value="YBAK DOMAIN-CONTAINING PROTEIN"/>
    <property type="match status" value="1"/>
</dbReference>
<protein>
    <submittedName>
        <fullName evidence="3">Prolyl-tRNA synthetase associated domain-containing protein</fullName>
    </submittedName>
</protein>
<dbReference type="AlphaFoldDB" id="A0A501PFC8"/>
<evidence type="ECO:0000256" key="1">
    <source>
        <dbReference type="ARBA" id="ARBA00010201"/>
    </source>
</evidence>
<proteinExistence type="inferred from homology"/>
<organism evidence="3 4">
    <name type="scientific">Emcibacter nanhaiensis</name>
    <dbReference type="NCBI Taxonomy" id="1505037"/>
    <lineage>
        <taxon>Bacteria</taxon>
        <taxon>Pseudomonadati</taxon>
        <taxon>Pseudomonadota</taxon>
        <taxon>Alphaproteobacteria</taxon>
        <taxon>Emcibacterales</taxon>
        <taxon>Emcibacteraceae</taxon>
        <taxon>Emcibacter</taxon>
    </lineage>
</organism>
<dbReference type="Pfam" id="PF04073">
    <property type="entry name" value="tRNA_edit"/>
    <property type="match status" value="1"/>
</dbReference>
<keyword evidence="3" id="KW-0030">Aminoacyl-tRNA synthetase</keyword>